<feature type="domain" description="CSD" evidence="2">
    <location>
        <begin position="87"/>
        <end position="148"/>
    </location>
</feature>
<dbReference type="GO" id="GO:0003677">
    <property type="term" value="F:DNA binding"/>
    <property type="evidence" value="ECO:0007669"/>
    <property type="project" value="UniProtKB-KW"/>
</dbReference>
<name>A0A495PTG2_9FLAO</name>
<accession>A0A495PTG2</accession>
<dbReference type="OrthoDB" id="1493235at2"/>
<dbReference type="AlphaFoldDB" id="A0A495PTG2"/>
<organism evidence="3 4">
    <name type="scientific">Gillisia mitskevichiae</name>
    <dbReference type="NCBI Taxonomy" id="270921"/>
    <lineage>
        <taxon>Bacteria</taxon>
        <taxon>Pseudomonadati</taxon>
        <taxon>Bacteroidota</taxon>
        <taxon>Flavobacteriia</taxon>
        <taxon>Flavobacteriales</taxon>
        <taxon>Flavobacteriaceae</taxon>
        <taxon>Gillisia</taxon>
    </lineage>
</organism>
<dbReference type="PROSITE" id="PS51857">
    <property type="entry name" value="CSD_2"/>
    <property type="match status" value="1"/>
</dbReference>
<dbReference type="Pfam" id="PF00313">
    <property type="entry name" value="CSD"/>
    <property type="match status" value="1"/>
</dbReference>
<keyword evidence="4" id="KW-1185">Reference proteome</keyword>
<dbReference type="Proteomes" id="UP000276282">
    <property type="component" value="Unassembled WGS sequence"/>
</dbReference>
<dbReference type="CDD" id="cd04458">
    <property type="entry name" value="CSP_CDS"/>
    <property type="match status" value="1"/>
</dbReference>
<dbReference type="SUPFAM" id="SSF50249">
    <property type="entry name" value="Nucleic acid-binding proteins"/>
    <property type="match status" value="1"/>
</dbReference>
<evidence type="ECO:0000256" key="1">
    <source>
        <dbReference type="SAM" id="MobiDB-lite"/>
    </source>
</evidence>
<dbReference type="InterPro" id="IPR002059">
    <property type="entry name" value="CSP_DNA-bd"/>
</dbReference>
<dbReference type="Gene3D" id="2.40.50.140">
    <property type="entry name" value="Nucleic acid-binding proteins"/>
    <property type="match status" value="1"/>
</dbReference>
<comment type="caution">
    <text evidence="3">The sequence shown here is derived from an EMBL/GenBank/DDBJ whole genome shotgun (WGS) entry which is preliminary data.</text>
</comment>
<gene>
    <name evidence="3" type="ORF">BC962_1280</name>
</gene>
<dbReference type="RefSeq" id="WP_121345065.1">
    <property type="nucleotide sequence ID" value="NZ_RBLG01000002.1"/>
</dbReference>
<dbReference type="InterPro" id="IPR011129">
    <property type="entry name" value="CSD"/>
</dbReference>
<keyword evidence="3" id="KW-0238">DNA-binding</keyword>
<evidence type="ECO:0000313" key="4">
    <source>
        <dbReference type="Proteomes" id="UP000276282"/>
    </source>
</evidence>
<evidence type="ECO:0000313" key="3">
    <source>
        <dbReference type="EMBL" id="RKS53035.1"/>
    </source>
</evidence>
<dbReference type="InterPro" id="IPR012340">
    <property type="entry name" value="NA-bd_OB-fold"/>
</dbReference>
<evidence type="ECO:0000259" key="2">
    <source>
        <dbReference type="PROSITE" id="PS51857"/>
    </source>
</evidence>
<feature type="region of interest" description="Disordered" evidence="1">
    <location>
        <begin position="1"/>
        <end position="68"/>
    </location>
</feature>
<feature type="compositionally biased region" description="Basic and acidic residues" evidence="1">
    <location>
        <begin position="20"/>
        <end position="33"/>
    </location>
</feature>
<dbReference type="PRINTS" id="PR00050">
    <property type="entry name" value="COLDSHOCK"/>
</dbReference>
<sequence length="149" mass="17282">MARPQESFGKKEKEKKRLKKREEKMKKKEERKSNPKSGDLEDMLVYVDENGQLTDTPPDPNKKKEKVDAESIVIGVPKKEYIEEDPFHKGKVEFFNDSKGFGFINDLDSQEKYFVHISELVDEVKEGDNVIFEIERGMKGMNAVRVKKG</sequence>
<protein>
    <submittedName>
        <fullName evidence="3">Putative cold-shock DNA-binding protein</fullName>
    </submittedName>
</protein>
<reference evidence="3 4" key="1">
    <citation type="submission" date="2018-10" db="EMBL/GenBank/DDBJ databases">
        <title>Genomic Encyclopedia of Archaeal and Bacterial Type Strains, Phase II (KMG-II): from individual species to whole genera.</title>
        <authorList>
            <person name="Goeker M."/>
        </authorList>
    </citation>
    <scope>NUCLEOTIDE SEQUENCE [LARGE SCALE GENOMIC DNA]</scope>
    <source>
        <strain evidence="3 4">DSM 19839</strain>
    </source>
</reference>
<dbReference type="GO" id="GO:0005829">
    <property type="term" value="C:cytosol"/>
    <property type="evidence" value="ECO:0007669"/>
    <property type="project" value="UniProtKB-ARBA"/>
</dbReference>
<proteinExistence type="predicted"/>
<dbReference type="EMBL" id="RBLG01000002">
    <property type="protein sequence ID" value="RKS53035.1"/>
    <property type="molecule type" value="Genomic_DNA"/>
</dbReference>
<dbReference type="SMART" id="SM00357">
    <property type="entry name" value="CSP"/>
    <property type="match status" value="1"/>
</dbReference>